<dbReference type="Gene3D" id="3.20.20.30">
    <property type="entry name" value="Luciferase-like domain"/>
    <property type="match status" value="1"/>
</dbReference>
<dbReference type="NCBIfam" id="TIGR03612">
    <property type="entry name" value="RutA"/>
    <property type="match status" value="1"/>
</dbReference>
<dbReference type="InterPro" id="IPR036661">
    <property type="entry name" value="Luciferase-like_sf"/>
</dbReference>
<dbReference type="GO" id="GO:0008726">
    <property type="term" value="F:alkanesulfonate monooxygenase activity"/>
    <property type="evidence" value="ECO:0007669"/>
    <property type="project" value="TreeGrafter"/>
</dbReference>
<accession>A0A934MCR5</accession>
<proteinExistence type="predicted"/>
<evidence type="ECO:0000313" key="7">
    <source>
        <dbReference type="EMBL" id="MBJ3775557.1"/>
    </source>
</evidence>
<keyword evidence="5" id="KW-0503">Monooxygenase</keyword>
<dbReference type="EMBL" id="JAEKJA010000005">
    <property type="protein sequence ID" value="MBJ3775557.1"/>
    <property type="molecule type" value="Genomic_DNA"/>
</dbReference>
<dbReference type="RefSeq" id="WP_198881442.1">
    <property type="nucleotide sequence ID" value="NZ_JAEKJA010000005.1"/>
</dbReference>
<reference evidence="7" key="1">
    <citation type="submission" date="2020-12" db="EMBL/GenBank/DDBJ databases">
        <title>Bacterial taxonomy.</title>
        <authorList>
            <person name="Pan X."/>
        </authorList>
    </citation>
    <scope>NUCLEOTIDE SEQUENCE</scope>
    <source>
        <strain evidence="7">B2012</strain>
    </source>
</reference>
<keyword evidence="3" id="KW-0521">NADP</keyword>
<dbReference type="PANTHER" id="PTHR42847">
    <property type="entry name" value="ALKANESULFONATE MONOOXYGENASE"/>
    <property type="match status" value="1"/>
</dbReference>
<evidence type="ECO:0000256" key="5">
    <source>
        <dbReference type="ARBA" id="ARBA00023033"/>
    </source>
</evidence>
<dbReference type="GO" id="GO:0046306">
    <property type="term" value="P:alkanesulfonate catabolic process"/>
    <property type="evidence" value="ECO:0007669"/>
    <property type="project" value="TreeGrafter"/>
</dbReference>
<dbReference type="InterPro" id="IPR011251">
    <property type="entry name" value="Luciferase-like_dom"/>
</dbReference>
<keyword evidence="8" id="KW-1185">Reference proteome</keyword>
<dbReference type="Pfam" id="PF00296">
    <property type="entry name" value="Bac_luciferase"/>
    <property type="match status" value="1"/>
</dbReference>
<evidence type="ECO:0000256" key="4">
    <source>
        <dbReference type="ARBA" id="ARBA00023002"/>
    </source>
</evidence>
<dbReference type="SUPFAM" id="SSF51679">
    <property type="entry name" value="Bacterial luciferase-like"/>
    <property type="match status" value="1"/>
</dbReference>
<dbReference type="GO" id="GO:0006212">
    <property type="term" value="P:uracil catabolic process"/>
    <property type="evidence" value="ECO:0007669"/>
    <property type="project" value="InterPro"/>
</dbReference>
<gene>
    <name evidence="7" type="primary">rutA</name>
    <name evidence="7" type="ORF">JCR33_07675</name>
</gene>
<organism evidence="7 8">
    <name type="scientific">Acuticoccus mangrovi</name>
    <dbReference type="NCBI Taxonomy" id="2796142"/>
    <lineage>
        <taxon>Bacteria</taxon>
        <taxon>Pseudomonadati</taxon>
        <taxon>Pseudomonadota</taxon>
        <taxon>Alphaproteobacteria</taxon>
        <taxon>Hyphomicrobiales</taxon>
        <taxon>Amorphaceae</taxon>
        <taxon>Acuticoccus</taxon>
    </lineage>
</organism>
<evidence type="ECO:0000256" key="2">
    <source>
        <dbReference type="ARBA" id="ARBA00022643"/>
    </source>
</evidence>
<keyword evidence="1" id="KW-0285">Flavoprotein</keyword>
<dbReference type="InterPro" id="IPR050172">
    <property type="entry name" value="SsuD_RutA_monooxygenase"/>
</dbReference>
<evidence type="ECO:0000256" key="1">
    <source>
        <dbReference type="ARBA" id="ARBA00022630"/>
    </source>
</evidence>
<evidence type="ECO:0000259" key="6">
    <source>
        <dbReference type="Pfam" id="PF00296"/>
    </source>
</evidence>
<feature type="domain" description="Luciferase-like" evidence="6">
    <location>
        <begin position="1"/>
        <end position="321"/>
    </location>
</feature>
<keyword evidence="4" id="KW-0560">Oxidoreductase</keyword>
<sequence length="360" mass="39066">MQLGVFLPIANNGWMISTNAPQFLPTFDLNKSIVQSAERFGFDFALSMIKLRGFGGQTRFWDFSLESLTLMAGLASVTERIELIGSVPVLAIPPAITARMATTIDSISHGRCGINIVSGWQKAEYDQMGLWPGASHYERRYAYCAEYVSILRELWTTGRSDFRGEFFEMNDCRMEPMPQASIPIVGAGQSDAGTAFAAECCDYNFCSTSGVNAPQSVAPKVAKLVAAAEAIGSPCKALVLTMVVAAATDAEAEARWQSYRDGADVDAMEFRETQSSLDPNKDVNATAARWRRSQAEHPNTGQGIMIGSYERVAGLLDELAEIEGIAGIMLSFDDFPNGMEAFGTEIQPRMKSRASIVGAA</sequence>
<dbReference type="PANTHER" id="PTHR42847:SF4">
    <property type="entry name" value="ALKANESULFONATE MONOOXYGENASE-RELATED"/>
    <property type="match status" value="1"/>
</dbReference>
<name>A0A934MCR5_9HYPH</name>
<keyword evidence="2" id="KW-0288">FMN</keyword>
<comment type="caution">
    <text evidence="7">The sequence shown here is derived from an EMBL/GenBank/DDBJ whole genome shotgun (WGS) entry which is preliminary data.</text>
</comment>
<evidence type="ECO:0000313" key="8">
    <source>
        <dbReference type="Proteomes" id="UP000609531"/>
    </source>
</evidence>
<evidence type="ECO:0000256" key="3">
    <source>
        <dbReference type="ARBA" id="ARBA00022857"/>
    </source>
</evidence>
<dbReference type="InterPro" id="IPR019914">
    <property type="entry name" value="Pyrimidine_monooxygenase_RutA"/>
</dbReference>
<protein>
    <submittedName>
        <fullName evidence="7">Pyrimidine utilization protein A</fullName>
    </submittedName>
</protein>
<dbReference type="Proteomes" id="UP000609531">
    <property type="component" value="Unassembled WGS sequence"/>
</dbReference>
<dbReference type="AlphaFoldDB" id="A0A934MCR5"/>